<dbReference type="Gramene" id="Kaladp0878s0013.1.v1.1">
    <property type="protein sequence ID" value="Kaladp0878s0013.1.v1.1"/>
    <property type="gene ID" value="Kaladp0878s0013.v1.1"/>
</dbReference>
<dbReference type="AlphaFoldDB" id="A0A7N0VI87"/>
<keyword evidence="2" id="KW-1185">Reference proteome</keyword>
<accession>A0A7N0VI87</accession>
<evidence type="ECO:0000313" key="2">
    <source>
        <dbReference type="Proteomes" id="UP000594263"/>
    </source>
</evidence>
<reference evidence="1" key="1">
    <citation type="submission" date="2021-01" db="UniProtKB">
        <authorList>
            <consortium name="EnsemblPlants"/>
        </authorList>
    </citation>
    <scope>IDENTIFICATION</scope>
</reference>
<protein>
    <submittedName>
        <fullName evidence="1">Uncharacterized protein</fullName>
    </submittedName>
</protein>
<organism evidence="1 2">
    <name type="scientific">Kalanchoe fedtschenkoi</name>
    <name type="common">Lavender scallops</name>
    <name type="synonym">South American air plant</name>
    <dbReference type="NCBI Taxonomy" id="63787"/>
    <lineage>
        <taxon>Eukaryota</taxon>
        <taxon>Viridiplantae</taxon>
        <taxon>Streptophyta</taxon>
        <taxon>Embryophyta</taxon>
        <taxon>Tracheophyta</taxon>
        <taxon>Spermatophyta</taxon>
        <taxon>Magnoliopsida</taxon>
        <taxon>eudicotyledons</taxon>
        <taxon>Gunneridae</taxon>
        <taxon>Pentapetalae</taxon>
        <taxon>Saxifragales</taxon>
        <taxon>Crassulaceae</taxon>
        <taxon>Kalanchoe</taxon>
    </lineage>
</organism>
<name>A0A7N0VI87_KALFE</name>
<proteinExistence type="predicted"/>
<sequence>MEVDRSVRCFLYILVRQSERRFTSRYKQIPNSPMGSIVELYRLFGRSYFSYCGLGSLGTTFVGSLPISMTSDHNLTAGSCSILSIYKKL</sequence>
<dbReference type="EnsemblPlants" id="Kaladp0878s0013.1.v1.1">
    <property type="protein sequence ID" value="Kaladp0878s0013.1.v1.1"/>
    <property type="gene ID" value="Kaladp0878s0013.v1.1"/>
</dbReference>
<dbReference type="Proteomes" id="UP000594263">
    <property type="component" value="Unplaced"/>
</dbReference>
<evidence type="ECO:0000313" key="1">
    <source>
        <dbReference type="EnsemblPlants" id="Kaladp0878s0013.1.v1.1"/>
    </source>
</evidence>